<feature type="domain" description="Thiopeptide-type bacteriocin biosynthesis" evidence="1">
    <location>
        <begin position="8"/>
        <end position="335"/>
    </location>
</feature>
<dbReference type="InterPro" id="IPR023809">
    <property type="entry name" value="Thiopep_bacteriocin_synth_dom"/>
</dbReference>
<organism evidence="2 3">
    <name type="scientific">Cellulomonas uda</name>
    <dbReference type="NCBI Taxonomy" id="1714"/>
    <lineage>
        <taxon>Bacteria</taxon>
        <taxon>Bacillati</taxon>
        <taxon>Actinomycetota</taxon>
        <taxon>Actinomycetes</taxon>
        <taxon>Micrococcales</taxon>
        <taxon>Cellulomonadaceae</taxon>
        <taxon>Cellulomonas</taxon>
    </lineage>
</organism>
<keyword evidence="3" id="KW-1185">Reference proteome</keyword>
<dbReference type="EMBL" id="BJLP01000067">
    <property type="protein sequence ID" value="GEA82545.1"/>
    <property type="molecule type" value="Genomic_DNA"/>
</dbReference>
<sequence length="345" mass="39064">MTAPAGDWFAMHIFYAANPQPLLTQCIAPLVAELEADGLTAGHFFINYWLEGAHVRLRLRPATPDVEPQVRARAERAVQAYLERRPALYQMGHGYLGELFDILFELEFPQGRPAELIGDDGRMILQPNNSFQYRPYEPEYGKYGGPAGVELAEWHFTHSTDLVLDVLGTTNAHLRTVLLGTAAQLMLVMAATFLPDRRDLADFLEQYHHFWHRAFSGTDLVGTSEYERMYEPMAPEVAARMTSVLDALESGDLEALPRTLRGWAEHSAQLRDRVVELAEAGVLVFSSWDGTTDIRQSDPAQALRTLLSPYLHMTNNRFHVTLRDEAYLSYLMFRVLREELAVAAR</sequence>
<evidence type="ECO:0000313" key="3">
    <source>
        <dbReference type="Proteomes" id="UP000315842"/>
    </source>
</evidence>
<accession>A0A4Y3KHK1</accession>
<dbReference type="RefSeq" id="WP_141322329.1">
    <property type="nucleotide sequence ID" value="NZ_BJLP01000067.1"/>
</dbReference>
<dbReference type="Proteomes" id="UP000315842">
    <property type="component" value="Unassembled WGS sequence"/>
</dbReference>
<reference evidence="2 3" key="1">
    <citation type="submission" date="2019-06" db="EMBL/GenBank/DDBJ databases">
        <title>Whole genome shotgun sequence of Cellulomonas uda NBRC 3747.</title>
        <authorList>
            <person name="Hosoyama A."/>
            <person name="Uohara A."/>
            <person name="Ohji S."/>
            <person name="Ichikawa N."/>
        </authorList>
    </citation>
    <scope>NUCLEOTIDE SEQUENCE [LARGE SCALE GENOMIC DNA]</scope>
    <source>
        <strain evidence="2 3">NBRC 3747</strain>
    </source>
</reference>
<dbReference type="AlphaFoldDB" id="A0A4Y3KHK1"/>
<comment type="caution">
    <text evidence="2">The sequence shown here is derived from an EMBL/GenBank/DDBJ whole genome shotgun (WGS) entry which is preliminary data.</text>
</comment>
<dbReference type="Pfam" id="PF14028">
    <property type="entry name" value="Lant_dehydr_C"/>
    <property type="match status" value="1"/>
</dbReference>
<protein>
    <submittedName>
        <fullName evidence="2">Lantibiotic biosynthesis protein</fullName>
    </submittedName>
</protein>
<proteinExistence type="predicted"/>
<name>A0A4Y3KHK1_CELUD</name>
<evidence type="ECO:0000259" key="1">
    <source>
        <dbReference type="Pfam" id="PF14028"/>
    </source>
</evidence>
<evidence type="ECO:0000313" key="2">
    <source>
        <dbReference type="EMBL" id="GEA82545.1"/>
    </source>
</evidence>
<gene>
    <name evidence="2" type="ORF">CUD01_29890</name>
</gene>